<keyword evidence="6" id="KW-0238">DNA-binding</keyword>
<evidence type="ECO:0000256" key="10">
    <source>
        <dbReference type="ARBA" id="ARBA00048988"/>
    </source>
</evidence>
<evidence type="ECO:0000256" key="7">
    <source>
        <dbReference type="ARBA" id="ARBA00023235"/>
    </source>
</evidence>
<comment type="catalytic activity">
    <reaction evidence="8">
        <text>Couples ATP hydrolysis with the unwinding of duplex DNA by translocating in the 3'-5' direction.</text>
        <dbReference type="EC" id="5.6.2.4"/>
    </reaction>
</comment>
<feature type="binding site" evidence="11">
    <location>
        <begin position="56"/>
        <end position="63"/>
    </location>
    <ligand>
        <name>ATP</name>
        <dbReference type="ChEBI" id="CHEBI:30616"/>
    </ligand>
</feature>
<dbReference type="FunFam" id="1.10.486.10:FF:000003">
    <property type="entry name" value="ATP-dependent DNA helicase"/>
    <property type="match status" value="1"/>
</dbReference>
<feature type="region of interest" description="Disordered" evidence="12">
    <location>
        <begin position="810"/>
        <end position="900"/>
    </location>
</feature>
<feature type="compositionally biased region" description="Low complexity" evidence="12">
    <location>
        <begin position="816"/>
        <end position="883"/>
    </location>
</feature>
<evidence type="ECO:0000256" key="4">
    <source>
        <dbReference type="ARBA" id="ARBA00022806"/>
    </source>
</evidence>
<dbReference type="InterPro" id="IPR013986">
    <property type="entry name" value="DExx_box_DNA_helicase_dom_sf"/>
</dbReference>
<dbReference type="InterPro" id="IPR027417">
    <property type="entry name" value="P-loop_NTPase"/>
</dbReference>
<dbReference type="Pfam" id="PF00580">
    <property type="entry name" value="UvrD-helicase"/>
    <property type="match status" value="2"/>
</dbReference>
<dbReference type="SUPFAM" id="SSF52540">
    <property type="entry name" value="P-loop containing nucleoside triphosphate hydrolases"/>
    <property type="match status" value="1"/>
</dbReference>
<evidence type="ECO:0000256" key="8">
    <source>
        <dbReference type="ARBA" id="ARBA00034617"/>
    </source>
</evidence>
<dbReference type="InterPro" id="IPR014017">
    <property type="entry name" value="DNA_helicase_UvrD-like_C"/>
</dbReference>
<dbReference type="PROSITE" id="PS51198">
    <property type="entry name" value="UVRD_HELICASE_ATP_BIND"/>
    <property type="match status" value="1"/>
</dbReference>
<evidence type="ECO:0000256" key="5">
    <source>
        <dbReference type="ARBA" id="ARBA00022840"/>
    </source>
</evidence>
<keyword evidence="7" id="KW-0413">Isomerase</keyword>
<dbReference type="Gene3D" id="1.10.486.10">
    <property type="entry name" value="PCRA, domain 4"/>
    <property type="match status" value="1"/>
</dbReference>
<dbReference type="GO" id="GO:0005829">
    <property type="term" value="C:cytosol"/>
    <property type="evidence" value="ECO:0007669"/>
    <property type="project" value="TreeGrafter"/>
</dbReference>
<comment type="catalytic activity">
    <reaction evidence="10">
        <text>ATP + H2O = ADP + phosphate + H(+)</text>
        <dbReference type="Rhea" id="RHEA:13065"/>
        <dbReference type="ChEBI" id="CHEBI:15377"/>
        <dbReference type="ChEBI" id="CHEBI:15378"/>
        <dbReference type="ChEBI" id="CHEBI:30616"/>
        <dbReference type="ChEBI" id="CHEBI:43474"/>
        <dbReference type="ChEBI" id="CHEBI:456216"/>
        <dbReference type="EC" id="5.6.2.4"/>
    </reaction>
</comment>
<dbReference type="Pfam" id="PF21196">
    <property type="entry name" value="PcrA_UvrD_tudor"/>
    <property type="match status" value="1"/>
</dbReference>
<evidence type="ECO:0000313" key="15">
    <source>
        <dbReference type="EMBL" id="OZG64299.1"/>
    </source>
</evidence>
<dbReference type="Gene3D" id="1.10.10.160">
    <property type="match status" value="1"/>
</dbReference>
<protein>
    <recommendedName>
        <fullName evidence="9">DNA 3'-5' helicase</fullName>
        <ecNumber evidence="9">5.6.2.4</ecNumber>
    </recommendedName>
</protein>
<feature type="region of interest" description="Disordered" evidence="12">
    <location>
        <begin position="1"/>
        <end position="21"/>
    </location>
</feature>
<keyword evidence="16" id="KW-1185">Reference proteome</keyword>
<accession>A0A261FYP6</accession>
<dbReference type="CDD" id="cd17932">
    <property type="entry name" value="DEXQc_UvrD"/>
    <property type="match status" value="1"/>
</dbReference>
<dbReference type="Proteomes" id="UP000216074">
    <property type="component" value="Unassembled WGS sequence"/>
</dbReference>
<feature type="compositionally biased region" description="Low complexity" evidence="12">
    <location>
        <begin position="338"/>
        <end position="353"/>
    </location>
</feature>
<dbReference type="GO" id="GO:0033202">
    <property type="term" value="C:DNA helicase complex"/>
    <property type="evidence" value="ECO:0007669"/>
    <property type="project" value="TreeGrafter"/>
</dbReference>
<proteinExistence type="inferred from homology"/>
<evidence type="ECO:0000256" key="12">
    <source>
        <dbReference type="SAM" id="MobiDB-lite"/>
    </source>
</evidence>
<dbReference type="EMBL" id="MWWY01000024">
    <property type="protein sequence ID" value="OZG64299.1"/>
    <property type="molecule type" value="Genomic_DNA"/>
</dbReference>
<evidence type="ECO:0000313" key="16">
    <source>
        <dbReference type="Proteomes" id="UP000216074"/>
    </source>
</evidence>
<organism evidence="15 16">
    <name type="scientific">Bifidobacterium hapali</name>
    <dbReference type="NCBI Taxonomy" id="1630172"/>
    <lineage>
        <taxon>Bacteria</taxon>
        <taxon>Bacillati</taxon>
        <taxon>Actinomycetota</taxon>
        <taxon>Actinomycetes</taxon>
        <taxon>Bifidobacteriales</taxon>
        <taxon>Bifidobacteriaceae</taxon>
        <taxon>Bifidobacterium</taxon>
    </lineage>
</organism>
<comment type="similarity">
    <text evidence="1">Belongs to the helicase family. UvrD subfamily.</text>
</comment>
<dbReference type="GO" id="GO:0043138">
    <property type="term" value="F:3'-5' DNA helicase activity"/>
    <property type="evidence" value="ECO:0007669"/>
    <property type="project" value="UniProtKB-EC"/>
</dbReference>
<dbReference type="GO" id="GO:0005524">
    <property type="term" value="F:ATP binding"/>
    <property type="evidence" value="ECO:0007669"/>
    <property type="project" value="UniProtKB-UniRule"/>
</dbReference>
<dbReference type="GO" id="GO:0000725">
    <property type="term" value="P:recombinational repair"/>
    <property type="evidence" value="ECO:0007669"/>
    <property type="project" value="TreeGrafter"/>
</dbReference>
<dbReference type="InterPro" id="IPR014016">
    <property type="entry name" value="UvrD-like_ATP-bd"/>
</dbReference>
<comment type="caution">
    <text evidence="15">The sequence shown here is derived from an EMBL/GenBank/DDBJ whole genome shotgun (WGS) entry which is preliminary data.</text>
</comment>
<evidence type="ECO:0000256" key="2">
    <source>
        <dbReference type="ARBA" id="ARBA00022741"/>
    </source>
</evidence>
<feature type="domain" description="UvrD-like helicase ATP-binding" evidence="13">
    <location>
        <begin position="35"/>
        <end position="407"/>
    </location>
</feature>
<dbReference type="Pfam" id="PF13361">
    <property type="entry name" value="UvrD_C"/>
    <property type="match status" value="1"/>
</dbReference>
<dbReference type="GO" id="GO:0003677">
    <property type="term" value="F:DNA binding"/>
    <property type="evidence" value="ECO:0007669"/>
    <property type="project" value="UniProtKB-KW"/>
</dbReference>
<evidence type="ECO:0000256" key="9">
    <source>
        <dbReference type="ARBA" id="ARBA00034808"/>
    </source>
</evidence>
<gene>
    <name evidence="15" type="ORF">BHAP_1200</name>
</gene>
<evidence type="ECO:0000259" key="13">
    <source>
        <dbReference type="PROSITE" id="PS51198"/>
    </source>
</evidence>
<dbReference type="Gene3D" id="3.40.50.300">
    <property type="entry name" value="P-loop containing nucleotide triphosphate hydrolases"/>
    <property type="match status" value="3"/>
</dbReference>
<dbReference type="CDD" id="cd18807">
    <property type="entry name" value="SF1_C_UvrD"/>
    <property type="match status" value="1"/>
</dbReference>
<sequence length="962" mass="105336">MSNGQGNGQTSDERKGSSVQQDSDLIVRTANELVGDLNPQQAEAVQYRGPALLIGAGAGSGKTRVLTRRIAYILSQFGAWPSQVLAITFTNKAAAEMRERLAALIGPVAERMWVSTFHSACVRILRRDGKAIGLDSGFSIYDTADCERLIKLIAADLNIDIKRYTPRAILARISDYKNNLEGWQTRLKQYAPDYKPGQRGYRIGNPGDVEALYAVVYAEYQYRLAAANAVDFDDLIGRTVELLRTDQTVAEYYRHKFRYILVDEYQDTNHAQYVLVRELAGVDAAHQTQSSTMTMTAAPTVNPQPVHILPVSEPQNEWDDWGGWEDQAMMPTMPAGVPATAPTAPTAQQSQTPRNAGREGQAWITVVGDSDQSIYAFRGADIRNIQDFEQDFPNARTIMLEQNYRSTQTILDAANAVISRNEGRKPKKLWTALGKGEPIVGYAADNAQQEAGWIANEIARLHSEESIAYSDMAIMYRANAQSRSLEEALINAGLPYQLVGGTRFYERREVKDAIAYLQAIVNPADDVNMRRILNVPKRGLGARAEAIVAEYADANGIPFYTAIERLDSIEGVAKRTANQLCAFRDLMAALREFAADPVNRPSEIVAEVLSKSGLLDELKKSEDPQDSSRVENLSQLQSVAAEFEQNTPDATLAGFLETTALVADSDQLPSEGEDSGKVTLMTLHTAKGLEYPVVFLTGMEQGTFPHSRALEDTSELAEERRLAYVGITRAKRRLYVTRAAVRTQWGQANEMLPSQFLDEIPAELIDWKRRETSTDRMRGSWQSDFNDADEFGGWGDDDFSGSTTFGGSSYGGSSYGSGQSSSYGSRRGYGAGQSSYSSSTSSTYGSGTGASAYGSSSRYGSRYANRYGSSGSTTGSSTRGGKVTTRRVAPKANGGVPASSLKKDNQLNIADFHVGDRITHDQYGLGKIIDTQDKGRNSVITVDFGSAGVKRLMLRVAPIEKL</sequence>
<name>A0A261FYP6_9BIFI</name>
<keyword evidence="5 11" id="KW-0067">ATP-binding</keyword>
<evidence type="ECO:0000256" key="1">
    <source>
        <dbReference type="ARBA" id="ARBA00009922"/>
    </source>
</evidence>
<evidence type="ECO:0000259" key="14">
    <source>
        <dbReference type="PROSITE" id="PS51217"/>
    </source>
</evidence>
<dbReference type="AlphaFoldDB" id="A0A261FYP6"/>
<feature type="region of interest" description="Disordered" evidence="12">
    <location>
        <begin position="338"/>
        <end position="360"/>
    </location>
</feature>
<keyword evidence="2 11" id="KW-0547">Nucleotide-binding</keyword>
<evidence type="ECO:0000256" key="3">
    <source>
        <dbReference type="ARBA" id="ARBA00022801"/>
    </source>
</evidence>
<evidence type="ECO:0000256" key="11">
    <source>
        <dbReference type="PROSITE-ProRule" id="PRU00560"/>
    </source>
</evidence>
<dbReference type="EC" id="5.6.2.4" evidence="9"/>
<feature type="compositionally biased region" description="Polar residues" evidence="12">
    <location>
        <begin position="1"/>
        <end position="10"/>
    </location>
</feature>
<dbReference type="PANTHER" id="PTHR11070:SF2">
    <property type="entry name" value="ATP-DEPENDENT DNA HELICASE SRS2"/>
    <property type="match status" value="1"/>
</dbReference>
<dbReference type="GO" id="GO:0016887">
    <property type="term" value="F:ATP hydrolysis activity"/>
    <property type="evidence" value="ECO:0007669"/>
    <property type="project" value="RHEA"/>
</dbReference>
<dbReference type="PROSITE" id="PS51217">
    <property type="entry name" value="UVRD_HELICASE_CTER"/>
    <property type="match status" value="1"/>
</dbReference>
<dbReference type="InterPro" id="IPR000212">
    <property type="entry name" value="DNA_helicase_UvrD/REP"/>
</dbReference>
<keyword evidence="4 11" id="KW-0347">Helicase</keyword>
<keyword evidence="3 11" id="KW-0378">Hydrolase</keyword>
<dbReference type="RefSeq" id="WP_338024685.1">
    <property type="nucleotide sequence ID" value="NZ_MWWY01000024.1"/>
</dbReference>
<dbReference type="PANTHER" id="PTHR11070">
    <property type="entry name" value="UVRD / RECB / PCRA DNA HELICASE FAMILY MEMBER"/>
    <property type="match status" value="1"/>
</dbReference>
<reference evidence="15 16" key="1">
    <citation type="journal article" date="2017" name="BMC Genomics">
        <title>Comparative genomic and phylogenomic analyses of the Bifidobacteriaceae family.</title>
        <authorList>
            <person name="Lugli G.A."/>
            <person name="Milani C."/>
            <person name="Turroni F."/>
            <person name="Duranti S."/>
            <person name="Mancabelli L."/>
            <person name="Mangifesta M."/>
            <person name="Ferrario C."/>
            <person name="Modesto M."/>
            <person name="Mattarelli P."/>
            <person name="Jiri K."/>
            <person name="van Sinderen D."/>
            <person name="Ventura M."/>
        </authorList>
    </citation>
    <scope>NUCLEOTIDE SEQUENCE [LARGE SCALE GENOMIC DNA]</scope>
    <source>
        <strain evidence="15 16">DSM 100202</strain>
    </source>
</reference>
<feature type="domain" description="UvrD-like helicase C-terminal" evidence="14">
    <location>
        <begin position="408"/>
        <end position="688"/>
    </location>
</feature>
<evidence type="ECO:0000256" key="6">
    <source>
        <dbReference type="ARBA" id="ARBA00023125"/>
    </source>
</evidence>